<feature type="signal peptide" evidence="1">
    <location>
        <begin position="1"/>
        <end position="21"/>
    </location>
</feature>
<organism evidence="2 3">
    <name type="scientific">Boudabousia tangfeifanii</name>
    <dbReference type="NCBI Taxonomy" id="1912795"/>
    <lineage>
        <taxon>Bacteria</taxon>
        <taxon>Bacillati</taxon>
        <taxon>Actinomycetota</taxon>
        <taxon>Actinomycetes</taxon>
        <taxon>Actinomycetales</taxon>
        <taxon>Actinomycetaceae</taxon>
        <taxon>Boudabousia</taxon>
    </lineage>
</organism>
<evidence type="ECO:0000313" key="3">
    <source>
        <dbReference type="Proteomes" id="UP000176288"/>
    </source>
</evidence>
<dbReference type="PROSITE" id="PS51257">
    <property type="entry name" value="PROKAR_LIPOPROTEIN"/>
    <property type="match status" value="1"/>
</dbReference>
<dbReference type="STRING" id="1912795.BK816_07040"/>
<keyword evidence="3" id="KW-1185">Reference proteome</keyword>
<name>A0A1D9MLN9_9ACTO</name>
<dbReference type="EMBL" id="CP017812">
    <property type="protein sequence ID" value="AOZ73073.1"/>
    <property type="molecule type" value="Genomic_DNA"/>
</dbReference>
<accession>A0A1D9MLN9</accession>
<gene>
    <name evidence="2" type="ORF">BK816_07040</name>
</gene>
<dbReference type="Proteomes" id="UP000176288">
    <property type="component" value="Chromosome"/>
</dbReference>
<dbReference type="AlphaFoldDB" id="A0A1D9MLN9"/>
<proteinExistence type="predicted"/>
<evidence type="ECO:0000256" key="1">
    <source>
        <dbReference type="SAM" id="SignalP"/>
    </source>
</evidence>
<evidence type="ECO:0008006" key="4">
    <source>
        <dbReference type="Google" id="ProtNLM"/>
    </source>
</evidence>
<dbReference type="KEGG" id="avu:BK816_07040"/>
<sequence>MKVAKLSKLAFCLLVSALVISGCGADTTSGELAENSSRDVSKSAVLTVEKKDLVATYSTHSSVESVSNFIVETSKQGSFVPKVPVGSIVKKGDVLALNSDVQLVSPVDAKVVKISDASTDLPSRFPVVELRYEGFSLAFQDESASGLGEASGVQGSFQIQNGLGPSECGALVLAQNSEGNGSESGAISENGNSISNPGGFLCLIDKSVPVRTGQQATLVLHGVKRNNVLAVPISAVAGRAFKGKVTLISTGKAEAVEVGLGVNDGAFIEITSGLKEGEKISAIAPNLDPRE</sequence>
<protein>
    <recommendedName>
        <fullName evidence="4">RND efflux pump membrane fusion protein barrel-sandwich domain-containing protein</fullName>
    </recommendedName>
</protein>
<dbReference type="OrthoDB" id="9809068at2"/>
<dbReference type="RefSeq" id="WP_071164537.1">
    <property type="nucleotide sequence ID" value="NZ_CP017812.1"/>
</dbReference>
<reference evidence="2 3" key="1">
    <citation type="submission" date="2016-10" db="EMBL/GenBank/DDBJ databases">
        <title>Actinomyces aegypiusis sp. nov., isolated from the Aegypius monachus in Qinghai Tibet Plateau China.</title>
        <authorList>
            <person name="Wang Y."/>
        </authorList>
    </citation>
    <scope>NUCLEOTIDE SEQUENCE [LARGE SCALE GENOMIC DNA]</scope>
    <source>
        <strain evidence="2 3">VUL4_3</strain>
    </source>
</reference>
<dbReference type="Gene3D" id="2.40.420.20">
    <property type="match status" value="1"/>
</dbReference>
<keyword evidence="1" id="KW-0732">Signal</keyword>
<feature type="chain" id="PRO_5038331807" description="RND efflux pump membrane fusion protein barrel-sandwich domain-containing protein" evidence="1">
    <location>
        <begin position="22"/>
        <end position="291"/>
    </location>
</feature>
<evidence type="ECO:0000313" key="2">
    <source>
        <dbReference type="EMBL" id="AOZ73073.1"/>
    </source>
</evidence>